<dbReference type="SUPFAM" id="SSF54171">
    <property type="entry name" value="DNA-binding domain"/>
    <property type="match status" value="1"/>
</dbReference>
<keyword evidence="7" id="KW-0804">Transcription</keyword>
<keyword evidence="8" id="KW-0539">Nucleus</keyword>
<evidence type="ECO:0000256" key="2">
    <source>
        <dbReference type="ARBA" id="ARBA00022745"/>
    </source>
</evidence>
<dbReference type="FunFam" id="3.30.730.10:FF:000001">
    <property type="entry name" value="Ethylene-responsive transcription factor 2"/>
    <property type="match status" value="1"/>
</dbReference>
<dbReference type="InterPro" id="IPR036955">
    <property type="entry name" value="AP2/ERF_dom_sf"/>
</dbReference>
<dbReference type="GO" id="GO:0005634">
    <property type="term" value="C:nucleus"/>
    <property type="evidence" value="ECO:0007669"/>
    <property type="project" value="UniProtKB-SubCell"/>
</dbReference>
<evidence type="ECO:0000256" key="1">
    <source>
        <dbReference type="ARBA" id="ARBA00004123"/>
    </source>
</evidence>
<evidence type="ECO:0000256" key="4">
    <source>
        <dbReference type="ARBA" id="ARBA00023015"/>
    </source>
</evidence>
<organism evidence="11 12">
    <name type="scientific">Striga asiatica</name>
    <name type="common">Asiatic witchweed</name>
    <name type="synonym">Buchnera asiatica</name>
    <dbReference type="NCBI Taxonomy" id="4170"/>
    <lineage>
        <taxon>Eukaryota</taxon>
        <taxon>Viridiplantae</taxon>
        <taxon>Streptophyta</taxon>
        <taxon>Embryophyta</taxon>
        <taxon>Tracheophyta</taxon>
        <taxon>Spermatophyta</taxon>
        <taxon>Magnoliopsida</taxon>
        <taxon>eudicotyledons</taxon>
        <taxon>Gunneridae</taxon>
        <taxon>Pentapetalae</taxon>
        <taxon>asterids</taxon>
        <taxon>lamiids</taxon>
        <taxon>Lamiales</taxon>
        <taxon>Orobanchaceae</taxon>
        <taxon>Buchnereae</taxon>
        <taxon>Striga</taxon>
    </lineage>
</organism>
<gene>
    <name evidence="11" type="ORF">STAS_12661</name>
</gene>
<dbReference type="Proteomes" id="UP000325081">
    <property type="component" value="Unassembled WGS sequence"/>
</dbReference>
<sequence>MDSKFHKLEALVHKDSPRSTTLIGHTNILGGQKLWISSSVLSSPLTNTNEVIDCSTLLFSNKETKSQPHSLLPSGFTINSGTSNANTFLPTSSSLNNSNSKFSIRFENPSFSISNQVESKHPIKPINELTNIISYGLKSSPETEPQGNNKKLYRGVRQRQWGKWVAEIRLPRKRTRVWLGTFDTANEAAFAYDTAAYILRGDYAQLNFPHLKHQIKARSRTNSSIAAKISKKFVDNKMNNGVEGPALELESRNIIDEMKKSDEAVQLSRMPSLDMDLIWDALLDSSPC</sequence>
<dbReference type="GO" id="GO:0000976">
    <property type="term" value="F:transcription cis-regulatory region binding"/>
    <property type="evidence" value="ECO:0007669"/>
    <property type="project" value="UniProtKB-ARBA"/>
</dbReference>
<evidence type="ECO:0000256" key="7">
    <source>
        <dbReference type="ARBA" id="ARBA00023163"/>
    </source>
</evidence>
<dbReference type="OrthoDB" id="777275at2759"/>
<dbReference type="Gene3D" id="3.30.730.10">
    <property type="entry name" value="AP2/ERF domain"/>
    <property type="match status" value="1"/>
</dbReference>
<dbReference type="PANTHER" id="PTHR31657">
    <property type="entry name" value="ETHYLENE-RESPONSIVE TRANSCRIPTION FACTOR ERF061"/>
    <property type="match status" value="1"/>
</dbReference>
<evidence type="ECO:0000256" key="3">
    <source>
        <dbReference type="ARBA" id="ARBA00022821"/>
    </source>
</evidence>
<feature type="domain" description="AP2/ERF" evidence="10">
    <location>
        <begin position="152"/>
        <end position="209"/>
    </location>
</feature>
<dbReference type="PANTHER" id="PTHR31657:SF40">
    <property type="entry name" value="ETHYLENE-RESPONSIVE TRANSCRIPTION FACTOR ERF062"/>
    <property type="match status" value="1"/>
</dbReference>
<evidence type="ECO:0000256" key="6">
    <source>
        <dbReference type="ARBA" id="ARBA00023159"/>
    </source>
</evidence>
<keyword evidence="5 11" id="KW-0238">DNA-binding</keyword>
<keyword evidence="12" id="KW-1185">Reference proteome</keyword>
<protein>
    <submittedName>
        <fullName evidence="11">Integrase-type DNA-binding superfamily protein</fullName>
    </submittedName>
</protein>
<dbReference type="EMBL" id="BKCP01005139">
    <property type="protein sequence ID" value="GER36332.1"/>
    <property type="molecule type" value="Genomic_DNA"/>
</dbReference>
<comment type="subcellular location">
    <subcellularLocation>
        <location evidence="1">Nucleus</location>
    </subcellularLocation>
</comment>
<dbReference type="PROSITE" id="PS51032">
    <property type="entry name" value="AP2_ERF"/>
    <property type="match status" value="1"/>
</dbReference>
<reference evidence="12" key="1">
    <citation type="journal article" date="2019" name="Curr. Biol.">
        <title>Genome Sequence of Striga asiatica Provides Insight into the Evolution of Plant Parasitism.</title>
        <authorList>
            <person name="Yoshida S."/>
            <person name="Kim S."/>
            <person name="Wafula E.K."/>
            <person name="Tanskanen J."/>
            <person name="Kim Y.M."/>
            <person name="Honaas L."/>
            <person name="Yang Z."/>
            <person name="Spallek T."/>
            <person name="Conn C.E."/>
            <person name="Ichihashi Y."/>
            <person name="Cheong K."/>
            <person name="Cui S."/>
            <person name="Der J.P."/>
            <person name="Gundlach H."/>
            <person name="Jiao Y."/>
            <person name="Hori C."/>
            <person name="Ishida J.K."/>
            <person name="Kasahara H."/>
            <person name="Kiba T."/>
            <person name="Kim M.S."/>
            <person name="Koo N."/>
            <person name="Laohavisit A."/>
            <person name="Lee Y.H."/>
            <person name="Lumba S."/>
            <person name="McCourt P."/>
            <person name="Mortimer J.C."/>
            <person name="Mutuku J.M."/>
            <person name="Nomura T."/>
            <person name="Sasaki-Sekimoto Y."/>
            <person name="Seto Y."/>
            <person name="Wang Y."/>
            <person name="Wakatake T."/>
            <person name="Sakakibara H."/>
            <person name="Demura T."/>
            <person name="Yamaguchi S."/>
            <person name="Yoneyama K."/>
            <person name="Manabe R.I."/>
            <person name="Nelson D.C."/>
            <person name="Schulman A.H."/>
            <person name="Timko M.P."/>
            <person name="dePamphilis C.W."/>
            <person name="Choi D."/>
            <person name="Shirasu K."/>
        </authorList>
    </citation>
    <scope>NUCLEOTIDE SEQUENCE [LARGE SCALE GENOMIC DNA]</scope>
    <source>
        <strain evidence="12">cv. UVA1</strain>
    </source>
</reference>
<evidence type="ECO:0000256" key="5">
    <source>
        <dbReference type="ARBA" id="ARBA00023125"/>
    </source>
</evidence>
<proteinExistence type="inferred from homology"/>
<dbReference type="GO" id="GO:0006952">
    <property type="term" value="P:defense response"/>
    <property type="evidence" value="ECO:0007669"/>
    <property type="project" value="UniProtKB-KW"/>
</dbReference>
<dbReference type="InterPro" id="IPR051758">
    <property type="entry name" value="ERF/AP2-like"/>
</dbReference>
<dbReference type="PRINTS" id="PR00367">
    <property type="entry name" value="ETHRSPELEMNT"/>
</dbReference>
<dbReference type="CDD" id="cd00018">
    <property type="entry name" value="AP2"/>
    <property type="match status" value="1"/>
</dbReference>
<name>A0A5A7PUV1_STRAF</name>
<accession>A0A5A7PUV1</accession>
<comment type="caution">
    <text evidence="11">The sequence shown here is derived from an EMBL/GenBank/DDBJ whole genome shotgun (WGS) entry which is preliminary data.</text>
</comment>
<dbReference type="SMART" id="SM00380">
    <property type="entry name" value="AP2"/>
    <property type="match status" value="1"/>
</dbReference>
<evidence type="ECO:0000259" key="10">
    <source>
        <dbReference type="PROSITE" id="PS51032"/>
    </source>
</evidence>
<dbReference type="GO" id="GO:0009873">
    <property type="term" value="P:ethylene-activated signaling pathway"/>
    <property type="evidence" value="ECO:0007669"/>
    <property type="project" value="UniProtKB-KW"/>
</dbReference>
<evidence type="ECO:0000256" key="9">
    <source>
        <dbReference type="ARBA" id="ARBA00024343"/>
    </source>
</evidence>
<keyword evidence="2" id="KW-0936">Ethylene signaling pathway</keyword>
<evidence type="ECO:0000313" key="11">
    <source>
        <dbReference type="EMBL" id="GER36332.1"/>
    </source>
</evidence>
<evidence type="ECO:0000256" key="8">
    <source>
        <dbReference type="ARBA" id="ARBA00023242"/>
    </source>
</evidence>
<keyword evidence="6" id="KW-0010">Activator</keyword>
<dbReference type="InterPro" id="IPR016177">
    <property type="entry name" value="DNA-bd_dom_sf"/>
</dbReference>
<evidence type="ECO:0000313" key="12">
    <source>
        <dbReference type="Proteomes" id="UP000325081"/>
    </source>
</evidence>
<dbReference type="GO" id="GO:0003700">
    <property type="term" value="F:DNA-binding transcription factor activity"/>
    <property type="evidence" value="ECO:0007669"/>
    <property type="project" value="InterPro"/>
</dbReference>
<keyword evidence="3" id="KW-0611">Plant defense</keyword>
<dbReference type="InterPro" id="IPR001471">
    <property type="entry name" value="AP2/ERF_dom"/>
</dbReference>
<comment type="similarity">
    <text evidence="9">Belongs to the AP2/ERF transcription factor family. ERF subfamily.</text>
</comment>
<dbReference type="AlphaFoldDB" id="A0A5A7PUV1"/>
<dbReference type="Pfam" id="PF00847">
    <property type="entry name" value="AP2"/>
    <property type="match status" value="1"/>
</dbReference>
<keyword evidence="4" id="KW-0805">Transcription regulation</keyword>